<dbReference type="SUPFAM" id="SSF46785">
    <property type="entry name" value="Winged helix' DNA-binding domain"/>
    <property type="match status" value="1"/>
</dbReference>
<dbReference type="Gene3D" id="1.10.10.10">
    <property type="entry name" value="Winged helix-like DNA-binding domain superfamily/Winged helix DNA-binding domain"/>
    <property type="match status" value="1"/>
</dbReference>
<keyword evidence="3" id="KW-0804">Transcription</keyword>
<organism evidence="5 6">
    <name type="scientific">Microbacterium murale</name>
    <dbReference type="NCBI Taxonomy" id="1081040"/>
    <lineage>
        <taxon>Bacteria</taxon>
        <taxon>Bacillati</taxon>
        <taxon>Actinomycetota</taxon>
        <taxon>Actinomycetes</taxon>
        <taxon>Micrococcales</taxon>
        <taxon>Microbacteriaceae</taxon>
        <taxon>Microbacterium</taxon>
    </lineage>
</organism>
<keyword evidence="1" id="KW-0805">Transcription regulation</keyword>
<dbReference type="EMBL" id="JAUSXK010000001">
    <property type="protein sequence ID" value="MDQ0644845.1"/>
    <property type="molecule type" value="Genomic_DNA"/>
</dbReference>
<dbReference type="Proteomes" id="UP001239085">
    <property type="component" value="Unassembled WGS sequence"/>
</dbReference>
<dbReference type="SMART" id="SM00345">
    <property type="entry name" value="HTH_GNTR"/>
    <property type="match status" value="1"/>
</dbReference>
<comment type="caution">
    <text evidence="5">The sequence shown here is derived from an EMBL/GenBank/DDBJ whole genome shotgun (WGS) entry which is preliminary data.</text>
</comment>
<name>A0ABU0PBZ3_9MICO</name>
<dbReference type="PANTHER" id="PTHR38445">
    <property type="entry name" value="HTH-TYPE TRANSCRIPTIONAL REPRESSOR YTRA"/>
    <property type="match status" value="1"/>
</dbReference>
<evidence type="ECO:0000256" key="2">
    <source>
        <dbReference type="ARBA" id="ARBA00023125"/>
    </source>
</evidence>
<sequence>MLIRIDAESARPLFEQVASSVRGDILAGRLVPGDRLPSAREVAEALDINLHTVLRAYQQLREEALIDLRRGRGAMVSASAAPLAELASDVTALVHRAASLGISSATLAALVTEIES</sequence>
<evidence type="ECO:0000313" key="5">
    <source>
        <dbReference type="EMBL" id="MDQ0644845.1"/>
    </source>
</evidence>
<dbReference type="InterPro" id="IPR000524">
    <property type="entry name" value="Tscrpt_reg_HTH_GntR"/>
</dbReference>
<evidence type="ECO:0000256" key="3">
    <source>
        <dbReference type="ARBA" id="ARBA00023163"/>
    </source>
</evidence>
<dbReference type="RefSeq" id="WP_307363016.1">
    <property type="nucleotide sequence ID" value="NZ_JAUSXK010000001.1"/>
</dbReference>
<gene>
    <name evidence="5" type="ORF">QFZ46_003005</name>
</gene>
<proteinExistence type="predicted"/>
<protein>
    <submittedName>
        <fullName evidence="5">GntR family transcriptional regulator</fullName>
    </submittedName>
</protein>
<evidence type="ECO:0000256" key="1">
    <source>
        <dbReference type="ARBA" id="ARBA00023015"/>
    </source>
</evidence>
<dbReference type="InterPro" id="IPR036390">
    <property type="entry name" value="WH_DNA-bd_sf"/>
</dbReference>
<keyword evidence="6" id="KW-1185">Reference proteome</keyword>
<feature type="domain" description="HTH gntR-type" evidence="4">
    <location>
        <begin position="11"/>
        <end position="79"/>
    </location>
</feature>
<evidence type="ECO:0000313" key="6">
    <source>
        <dbReference type="Proteomes" id="UP001239085"/>
    </source>
</evidence>
<keyword evidence="2" id="KW-0238">DNA-binding</keyword>
<dbReference type="PROSITE" id="PS50949">
    <property type="entry name" value="HTH_GNTR"/>
    <property type="match status" value="1"/>
</dbReference>
<evidence type="ECO:0000259" key="4">
    <source>
        <dbReference type="PROSITE" id="PS50949"/>
    </source>
</evidence>
<dbReference type="PANTHER" id="PTHR38445:SF7">
    <property type="entry name" value="GNTR-FAMILY TRANSCRIPTIONAL REGULATOR"/>
    <property type="match status" value="1"/>
</dbReference>
<dbReference type="Pfam" id="PF00392">
    <property type="entry name" value="GntR"/>
    <property type="match status" value="1"/>
</dbReference>
<accession>A0ABU0PBZ3</accession>
<dbReference type="CDD" id="cd07377">
    <property type="entry name" value="WHTH_GntR"/>
    <property type="match status" value="1"/>
</dbReference>
<dbReference type="InterPro" id="IPR036388">
    <property type="entry name" value="WH-like_DNA-bd_sf"/>
</dbReference>
<reference evidence="5 6" key="1">
    <citation type="submission" date="2023-07" db="EMBL/GenBank/DDBJ databases">
        <title>Comparative genomics of wheat-associated soil bacteria to identify genetic determinants of phenazine resistance.</title>
        <authorList>
            <person name="Mouncey N."/>
        </authorList>
    </citation>
    <scope>NUCLEOTIDE SEQUENCE [LARGE SCALE GENOMIC DNA]</scope>
    <source>
        <strain evidence="5 6">W2I7</strain>
    </source>
</reference>